<evidence type="ECO:0000313" key="4">
    <source>
        <dbReference type="EMBL" id="MXP37953.1"/>
    </source>
</evidence>
<dbReference type="InterPro" id="IPR038765">
    <property type="entry name" value="Papain-like_cys_pep_sf"/>
</dbReference>
<dbReference type="SUPFAM" id="SSF54001">
    <property type="entry name" value="Cysteine proteinases"/>
    <property type="match status" value="1"/>
</dbReference>
<reference evidence="3 6" key="2">
    <citation type="submission" date="2020-08" db="EMBL/GenBank/DDBJ databases">
        <title>Genomic Encyclopedia of Type Strains, Phase IV (KMG-IV): sequencing the most valuable type-strain genomes for metagenomic binning, comparative biology and taxonomic classification.</title>
        <authorList>
            <person name="Goeker M."/>
        </authorList>
    </citation>
    <scope>NUCLEOTIDE SEQUENCE [LARGE SCALE GENOMIC DNA]</scope>
    <source>
        <strain evidence="3 6">DSM 8510</strain>
    </source>
</reference>
<reference evidence="4 5" key="1">
    <citation type="submission" date="2019-12" db="EMBL/GenBank/DDBJ databases">
        <title>Genomic-based taxomic classification of the family Erythrobacteraceae.</title>
        <authorList>
            <person name="Xu L."/>
        </authorList>
    </citation>
    <scope>NUCLEOTIDE SEQUENCE [LARGE SCALE GENOMIC DNA]</scope>
    <source>
        <strain evidence="4 5">JCM 10282</strain>
    </source>
</reference>
<dbReference type="InterPro" id="IPR011990">
    <property type="entry name" value="TPR-like_helical_dom_sf"/>
</dbReference>
<organism evidence="4 5">
    <name type="scientific">Erythrobacter ramosus</name>
    <dbReference type="NCBI Taxonomy" id="35811"/>
    <lineage>
        <taxon>Bacteria</taxon>
        <taxon>Pseudomonadati</taxon>
        <taxon>Pseudomonadota</taxon>
        <taxon>Alphaproteobacteria</taxon>
        <taxon>Sphingomonadales</taxon>
        <taxon>Erythrobacteraceae</taxon>
        <taxon>Erythrobacter/Porphyrobacter group</taxon>
        <taxon>Erythrobacter</taxon>
    </lineage>
</organism>
<evidence type="ECO:0000256" key="1">
    <source>
        <dbReference type="SAM" id="SignalP"/>
    </source>
</evidence>
<name>A0A6I4UKN4_9SPHN</name>
<dbReference type="Proteomes" id="UP000548685">
    <property type="component" value="Unassembled WGS sequence"/>
</dbReference>
<evidence type="ECO:0000313" key="6">
    <source>
        <dbReference type="Proteomes" id="UP000548685"/>
    </source>
</evidence>
<protein>
    <submittedName>
        <fullName evidence="4">DUF3857 domain-containing protein</fullName>
    </submittedName>
    <submittedName>
        <fullName evidence="3">Tetratricopeptide (TPR) repeat protein</fullName>
    </submittedName>
</protein>
<dbReference type="InterPro" id="IPR024618">
    <property type="entry name" value="DUF3857"/>
</dbReference>
<proteinExistence type="predicted"/>
<keyword evidence="1" id="KW-0732">Signal</keyword>
<evidence type="ECO:0000313" key="3">
    <source>
        <dbReference type="EMBL" id="MBB3774393.1"/>
    </source>
</evidence>
<keyword evidence="6" id="KW-1185">Reference proteome</keyword>
<dbReference type="Gene3D" id="2.60.40.3140">
    <property type="match status" value="1"/>
</dbReference>
<dbReference type="Pfam" id="PF12969">
    <property type="entry name" value="DUF3857"/>
    <property type="match status" value="1"/>
</dbReference>
<dbReference type="RefSeq" id="WP_160760042.1">
    <property type="nucleotide sequence ID" value="NZ_BAAADZ010000002.1"/>
</dbReference>
<dbReference type="Gene3D" id="3.10.620.30">
    <property type="match status" value="1"/>
</dbReference>
<dbReference type="EMBL" id="WTYB01000001">
    <property type="protein sequence ID" value="MXP37953.1"/>
    <property type="molecule type" value="Genomic_DNA"/>
</dbReference>
<comment type="caution">
    <text evidence="4">The sequence shown here is derived from an EMBL/GenBank/DDBJ whole genome shotgun (WGS) entry which is preliminary data.</text>
</comment>
<evidence type="ECO:0000259" key="2">
    <source>
        <dbReference type="Pfam" id="PF12969"/>
    </source>
</evidence>
<feature type="chain" id="PRO_5026319922" evidence="1">
    <location>
        <begin position="29"/>
        <end position="936"/>
    </location>
</feature>
<evidence type="ECO:0000313" key="5">
    <source>
        <dbReference type="Proteomes" id="UP000430021"/>
    </source>
</evidence>
<accession>A0A6I4UKN4</accession>
<dbReference type="SUPFAM" id="SSF48452">
    <property type="entry name" value="TPR-like"/>
    <property type="match status" value="2"/>
</dbReference>
<feature type="signal peptide" evidence="1">
    <location>
        <begin position="1"/>
        <end position="28"/>
    </location>
</feature>
<dbReference type="EMBL" id="JACICE010000001">
    <property type="protein sequence ID" value="MBB3774393.1"/>
    <property type="molecule type" value="Genomic_DNA"/>
</dbReference>
<dbReference type="OrthoDB" id="98874at2"/>
<dbReference type="Gene3D" id="1.25.40.10">
    <property type="entry name" value="Tetratricopeptide repeat domain"/>
    <property type="match status" value="2"/>
</dbReference>
<dbReference type="Proteomes" id="UP000430021">
    <property type="component" value="Unassembled WGS sequence"/>
</dbReference>
<feature type="domain" description="DUF3857" evidence="2">
    <location>
        <begin position="69"/>
        <end position="228"/>
    </location>
</feature>
<sequence>MSRRLANRFARPLAGLLLAGTAAVPVWAGESVLYDAAPNWVDVAKVDAKPADSNAIIMLLDQQARIETGKLSTYIDTAVALDSPDALTRFGTLTASWMPDKGDLIVHRVELIRGGEVIDVLKGGAQFEVLRRERGLESRLVDGQLTATLAVQGAKLGDVLRLAYSTTLSDQAMGDNVQWQGGLIAKPFPLEQGRVTVSWPEALPVTRLRLGKAEVPEPVAKGGYMVWSANLPVPEGDEMPEDAPSRFRIGELMQVSTYADWPAVSRNHAQHYGTAGTVTPGGDLAGRIAGIASASDDPLTRAAMALRLVQDDISYLMNGMSGGNYIPQAPEETWEKRFGDCKAKTLLLLTMLRELGIEAEPVLVRSEGGDALPSLSPMPGNFDHVIVRAVIGGKNYWLDGTTSGVRADTLDEVPRFFHGLPLRDAGAELMALDTRAQSTPDRVVRLTVDQRAGLRVPATFDVTIEYRGTIGAGWRSMASQGSEEMREDAVASAITDVIGDGQVVEHSVRYDAEAGLAVLTGRGIMTSAWKRDGTDYKFEPPAQAARDVGFEADRARSAWRAIPLQLNGPVYFTSTAEVLLPDDVAGVNLEGSAAPVAATIGGVELASTAKLEGHKLTIDQTMRTVKEELAADAIGAARRELNRFDRQLPVLRSQGEVRELWQYFGKDRARLSTLEALYAKGIAKAKPDEPYPLINRAGFRMGIFDFAGALADVEAAMKIEDSRDLIYARATLRRELGDMSGALADLVEAEALQPDGSTYGEQIELLALLGRAEEGLALAEDFEALTKERAEGVTVMASALGWQGAADEGIDLLDGMIAQRPTDGNLLNALCWQAAIWSKMDEMRLDSCTKAVEKSDNAPTALDSRAMAHFRLGNLAAAKADIDAALLAEPYQVESRLLRGIILREMGDNSGKDEIALALKMRPSLAATYKAFGLTF</sequence>
<gene>
    <name evidence="3" type="ORF">FHS52_000336</name>
    <name evidence="4" type="ORF">GRI59_04895</name>
</gene>
<dbReference type="AlphaFoldDB" id="A0A6I4UKN4"/>